<protein>
    <submittedName>
        <fullName evidence="1">Uncharacterized protein</fullName>
    </submittedName>
</protein>
<name>A0A6J4RU55_9SPHN</name>
<evidence type="ECO:0000313" key="1">
    <source>
        <dbReference type="EMBL" id="CAA9479265.1"/>
    </source>
</evidence>
<organism evidence="1">
    <name type="scientific">uncultured Sphingomonadaceae bacterium</name>
    <dbReference type="NCBI Taxonomy" id="169976"/>
    <lineage>
        <taxon>Bacteria</taxon>
        <taxon>Pseudomonadati</taxon>
        <taxon>Pseudomonadota</taxon>
        <taxon>Alphaproteobacteria</taxon>
        <taxon>Sphingomonadales</taxon>
        <taxon>Sphingomonadaceae</taxon>
        <taxon>environmental samples</taxon>
    </lineage>
</organism>
<dbReference type="AlphaFoldDB" id="A0A6J4RU55"/>
<proteinExistence type="predicted"/>
<feature type="non-terminal residue" evidence="1">
    <location>
        <position position="45"/>
    </location>
</feature>
<accession>A0A6J4RU55</accession>
<reference evidence="1" key="1">
    <citation type="submission" date="2020-02" db="EMBL/GenBank/DDBJ databases">
        <authorList>
            <person name="Meier V. D."/>
        </authorList>
    </citation>
    <scope>NUCLEOTIDE SEQUENCE</scope>
    <source>
        <strain evidence="1">AVDCRST_MAG39</strain>
    </source>
</reference>
<dbReference type="EMBL" id="CADCVW010000004">
    <property type="protein sequence ID" value="CAA9479265.1"/>
    <property type="molecule type" value="Genomic_DNA"/>
</dbReference>
<feature type="non-terminal residue" evidence="1">
    <location>
        <position position="1"/>
    </location>
</feature>
<sequence>ERACAGEAKAATRCARAPTPAGLRRRRQRFALGRGPPVRRPRCGL</sequence>
<gene>
    <name evidence="1" type="ORF">AVDCRST_MAG39-55</name>
</gene>